<evidence type="ECO:0000313" key="6">
    <source>
        <dbReference type="Proteomes" id="UP000325313"/>
    </source>
</evidence>
<feature type="region of interest" description="Disordered" evidence="4">
    <location>
        <begin position="862"/>
        <end position="903"/>
    </location>
</feature>
<feature type="region of interest" description="Disordered" evidence="4">
    <location>
        <begin position="1"/>
        <end position="27"/>
    </location>
</feature>
<organism evidence="5 6">
    <name type="scientific">Puccinia graminis f. sp. tritici</name>
    <dbReference type="NCBI Taxonomy" id="56615"/>
    <lineage>
        <taxon>Eukaryota</taxon>
        <taxon>Fungi</taxon>
        <taxon>Dikarya</taxon>
        <taxon>Basidiomycota</taxon>
        <taxon>Pucciniomycotina</taxon>
        <taxon>Pucciniomycetes</taxon>
        <taxon>Pucciniales</taxon>
        <taxon>Pucciniaceae</taxon>
        <taxon>Puccinia</taxon>
    </lineage>
</organism>
<feature type="region of interest" description="Disordered" evidence="4">
    <location>
        <begin position="624"/>
        <end position="821"/>
    </location>
</feature>
<dbReference type="Gene3D" id="3.60.15.10">
    <property type="entry name" value="Ribonuclease Z/Hydroxyacylglutathione hydrolase-like"/>
    <property type="match status" value="1"/>
</dbReference>
<dbReference type="Proteomes" id="UP000325313">
    <property type="component" value="Unassembled WGS sequence"/>
</dbReference>
<dbReference type="AlphaFoldDB" id="A0A5B0MBV6"/>
<protein>
    <recommendedName>
        <fullName evidence="7">DNA repair metallo-beta-lactamase domain-containing protein</fullName>
    </recommendedName>
</protein>
<dbReference type="SUPFAM" id="SSF56281">
    <property type="entry name" value="Metallo-hydrolase/oxidoreductase"/>
    <property type="match status" value="1"/>
</dbReference>
<dbReference type="GO" id="GO:0000723">
    <property type="term" value="P:telomere maintenance"/>
    <property type="evidence" value="ECO:0007669"/>
    <property type="project" value="TreeGrafter"/>
</dbReference>
<reference evidence="5 6" key="1">
    <citation type="submission" date="2019-05" db="EMBL/GenBank/DDBJ databases">
        <title>Emergence of the Ug99 lineage of the wheat stem rust pathogen through somatic hybridization.</title>
        <authorList>
            <person name="Li F."/>
            <person name="Upadhyaya N.M."/>
            <person name="Sperschneider J."/>
            <person name="Matny O."/>
            <person name="Nguyen-Phuc H."/>
            <person name="Mago R."/>
            <person name="Raley C."/>
            <person name="Miller M.E."/>
            <person name="Silverstein K.A.T."/>
            <person name="Henningsen E."/>
            <person name="Hirsch C.D."/>
            <person name="Visser B."/>
            <person name="Pretorius Z.A."/>
            <person name="Steffenson B.J."/>
            <person name="Schwessinger B."/>
            <person name="Dodds P.N."/>
            <person name="Figueroa M."/>
        </authorList>
    </citation>
    <scope>NUCLEOTIDE SEQUENCE [LARGE SCALE GENOMIC DNA]</scope>
    <source>
        <strain evidence="5 6">Ug99</strain>
    </source>
</reference>
<feature type="compositionally biased region" description="Basic and acidic residues" evidence="4">
    <location>
        <begin position="747"/>
        <end position="757"/>
    </location>
</feature>
<feature type="compositionally biased region" description="Polar residues" evidence="4">
    <location>
        <begin position="760"/>
        <end position="774"/>
    </location>
</feature>
<name>A0A5B0MBV6_PUCGR</name>
<evidence type="ECO:0000256" key="1">
    <source>
        <dbReference type="ARBA" id="ARBA00022722"/>
    </source>
</evidence>
<keyword evidence="1" id="KW-0540">Nuclease</keyword>
<dbReference type="GO" id="GO:0003684">
    <property type="term" value="F:damaged DNA binding"/>
    <property type="evidence" value="ECO:0007669"/>
    <property type="project" value="TreeGrafter"/>
</dbReference>
<dbReference type="PANTHER" id="PTHR23240">
    <property type="entry name" value="DNA CROSS-LINK REPAIR PROTEIN PSO2/SNM1-RELATED"/>
    <property type="match status" value="1"/>
</dbReference>
<evidence type="ECO:0000256" key="2">
    <source>
        <dbReference type="ARBA" id="ARBA00022801"/>
    </source>
</evidence>
<feature type="compositionally biased region" description="Polar residues" evidence="4">
    <location>
        <begin position="724"/>
        <end position="736"/>
    </location>
</feature>
<evidence type="ECO:0000313" key="5">
    <source>
        <dbReference type="EMBL" id="KAA1074101.1"/>
    </source>
</evidence>
<feature type="region of interest" description="Disordered" evidence="4">
    <location>
        <begin position="289"/>
        <end position="309"/>
    </location>
</feature>
<dbReference type="InterPro" id="IPR036866">
    <property type="entry name" value="RibonucZ/Hydroxyglut_hydro"/>
</dbReference>
<dbReference type="EMBL" id="VDEP01000473">
    <property type="protein sequence ID" value="KAA1074101.1"/>
    <property type="molecule type" value="Genomic_DNA"/>
</dbReference>
<evidence type="ECO:0000256" key="3">
    <source>
        <dbReference type="ARBA" id="ARBA00022839"/>
    </source>
</evidence>
<sequence length="949" mass="107274">MKEGDGQAARGVKWGPAKEPARGRRHHRMRRSLTITLTSRQTGAPGAPRGLVWRRHATSAARMRRARMTASRARRVPACPLSAVPVSSGRQWTSYYHLRSTMSTFDGFIREFDGLVRVDNFQQSGWHPTGCRASLVYLLSHAHSDHMVGLETFAGATIWCSEVTKAIVLNIRPVQARVNEANGIGTGKMDQTYRNLLPKDPSEKPLLKTMKPYDPKEIPVINSKGGICRVTLIPANHCPGSAMFLIQMWNRNVLYTGDIRAEPWWVESLTKEPQLAPFVVPPQGINHRLVKPPEDKHSRQTIPSSEEETTRPFLQLNNIYLDTSSLLTKLDVLTKEEAIKLTIEMMSAYPKDTNFFINSWTWGYEELLQRIAVHFKTSIHVDDYKYSIYKLSDFRKQFPLLIARLTLDPDKTRFHACERTDRCQKVLDKSREWQQSQSLDSGIKIGSTRSKEPLVVCVNPSEITTQKWNLYKAALDVKLATAARYTSENPQAEHDLWPQLLFCPLTRHSSFKEILNFISAFRPQCIFPNTTSADTGFVEFYAIPKLFGSLLSSDAAQKIQDQAVQFVKDYEKRHSQVNKKARPSVDLFDWKGIHFQKLEEVFQKFEELEFQSAKVQSMWKQSFPTINPNEKDEAAKFLGGPPAPENSNRKDSPEIIEIQSSDEDDSSDSETVPEPSETDQETQRNRSSEIYESDPLESSEMSGSIREETPNEATGELVEINWTPEETSPTSEQVNRTLGDADCAPEEASRTPEEAKSHQHSSSDIPVTPSNPTPISRIPIASTSTNEGTSPFQDLQSSPAQPVSANSPESRPRSNGLDLSCERRTPSAWAAILQNIERQRYSEARALARHLRKYEQALDQLEDHDQSDGCHQSKKRKKAIDVADTSDPEKQSKRSSSIIIIDDSPKPIPPKDLLLVWIGVRDSIVKLTKLRAQTFRARQKGVEAIMRSI</sequence>
<dbReference type="Gene3D" id="3.40.50.12650">
    <property type="match status" value="1"/>
</dbReference>
<evidence type="ECO:0008006" key="7">
    <source>
        <dbReference type="Google" id="ProtNLM"/>
    </source>
</evidence>
<feature type="compositionally biased region" description="Polar residues" evidence="4">
    <location>
        <begin position="781"/>
        <end position="809"/>
    </location>
</feature>
<dbReference type="GO" id="GO:0036297">
    <property type="term" value="P:interstrand cross-link repair"/>
    <property type="evidence" value="ECO:0007669"/>
    <property type="project" value="TreeGrafter"/>
</dbReference>
<dbReference type="PANTHER" id="PTHR23240:SF8">
    <property type="entry name" value="PROTEIN ARTEMIS"/>
    <property type="match status" value="1"/>
</dbReference>
<dbReference type="GO" id="GO:0035312">
    <property type="term" value="F:5'-3' DNA exonuclease activity"/>
    <property type="evidence" value="ECO:0007669"/>
    <property type="project" value="TreeGrafter"/>
</dbReference>
<gene>
    <name evidence="5" type="ORF">PGTUg99_017408</name>
</gene>
<comment type="caution">
    <text evidence="5">The sequence shown here is derived from an EMBL/GenBank/DDBJ whole genome shotgun (WGS) entry which is preliminary data.</text>
</comment>
<dbReference type="GO" id="GO:0006303">
    <property type="term" value="P:double-strand break repair via nonhomologous end joining"/>
    <property type="evidence" value="ECO:0007669"/>
    <property type="project" value="TreeGrafter"/>
</dbReference>
<evidence type="ECO:0000256" key="4">
    <source>
        <dbReference type="SAM" id="MobiDB-lite"/>
    </source>
</evidence>
<keyword evidence="3" id="KW-0269">Exonuclease</keyword>
<proteinExistence type="predicted"/>
<accession>A0A5B0MBV6</accession>
<keyword evidence="2" id="KW-0378">Hydrolase</keyword>